<dbReference type="SMART" id="SM00568">
    <property type="entry name" value="GRAM"/>
    <property type="match status" value="1"/>
</dbReference>
<dbReference type="InterPro" id="IPR004182">
    <property type="entry name" value="GRAM"/>
</dbReference>
<feature type="compositionally biased region" description="Low complexity" evidence="2">
    <location>
        <begin position="85"/>
        <end position="102"/>
    </location>
</feature>
<name>A0A5D3BH38_CUCMM</name>
<sequence length="284" mass="31635">MRIRKSGGEDVSTTGDLDGGRIREKKQSARTYRCEGDARAEKEIKTIPATGQNFVAFVVRSPTMKSFDKTPDRNSSFSEPVSSIHSPLYSDGSPSSSGNDNSKSGHKKQFIRKRGGFVFRVYEHVKLGPKFLVTAKGKLRLGAKIIRQGGRKNIFKQVFGIVEGEQLLKASQCYLSTSAGPIAGLLFISTEKVAFCSEQSITFSSPTGELLKTPYKVLIPLKKIRKANQSENVNDPTKKYIEVVTDDNFDFWFMGFLRYEKAFTNLQKAISMANRSMQQSTDIS</sequence>
<gene>
    <name evidence="4" type="ORF">E5676_scaffold248G002760</name>
</gene>
<evidence type="ECO:0000256" key="1">
    <source>
        <dbReference type="ARBA" id="ARBA00009414"/>
    </source>
</evidence>
<dbReference type="InterPro" id="IPR037848">
    <property type="entry name" value="GEM-like"/>
</dbReference>
<reference evidence="4 5" key="1">
    <citation type="submission" date="2019-08" db="EMBL/GenBank/DDBJ databases">
        <title>Draft genome sequences of two oriental melons (Cucumis melo L. var makuwa).</title>
        <authorList>
            <person name="Kwon S.-Y."/>
        </authorList>
    </citation>
    <scope>NUCLEOTIDE SEQUENCE [LARGE SCALE GENOMIC DNA]</scope>
    <source>
        <strain evidence="5">cv. Chang Bougi</strain>
        <tissue evidence="4">Leaf</tissue>
    </source>
</reference>
<dbReference type="InterPro" id="IPR011993">
    <property type="entry name" value="PH-like_dom_sf"/>
</dbReference>
<protein>
    <submittedName>
        <fullName evidence="4">GEM-like protein 4 isoform X1</fullName>
    </submittedName>
</protein>
<dbReference type="AlphaFoldDB" id="A0A5D3BH38"/>
<accession>A0A5D3BH38</accession>
<comment type="similarity">
    <text evidence="1">Belongs to the GEM family.</text>
</comment>
<evidence type="ECO:0000256" key="2">
    <source>
        <dbReference type="SAM" id="MobiDB-lite"/>
    </source>
</evidence>
<dbReference type="PANTHER" id="PTHR31969">
    <property type="entry name" value="GEM-LIKE PROTEIN 2"/>
    <property type="match status" value="1"/>
</dbReference>
<feature type="compositionally biased region" description="Polar residues" evidence="2">
    <location>
        <begin position="73"/>
        <end position="84"/>
    </location>
</feature>
<organism evidence="4 5">
    <name type="scientific">Cucumis melo var. makuwa</name>
    <name type="common">Oriental melon</name>
    <dbReference type="NCBI Taxonomy" id="1194695"/>
    <lineage>
        <taxon>Eukaryota</taxon>
        <taxon>Viridiplantae</taxon>
        <taxon>Streptophyta</taxon>
        <taxon>Embryophyta</taxon>
        <taxon>Tracheophyta</taxon>
        <taxon>Spermatophyta</taxon>
        <taxon>Magnoliopsida</taxon>
        <taxon>eudicotyledons</taxon>
        <taxon>Gunneridae</taxon>
        <taxon>Pentapetalae</taxon>
        <taxon>rosids</taxon>
        <taxon>fabids</taxon>
        <taxon>Cucurbitales</taxon>
        <taxon>Cucurbitaceae</taxon>
        <taxon>Benincaseae</taxon>
        <taxon>Cucumis</taxon>
    </lineage>
</organism>
<feature type="domain" description="GRAM" evidence="3">
    <location>
        <begin position="153"/>
        <end position="231"/>
    </location>
</feature>
<evidence type="ECO:0000313" key="5">
    <source>
        <dbReference type="Proteomes" id="UP000321947"/>
    </source>
</evidence>
<dbReference type="Proteomes" id="UP000321947">
    <property type="component" value="Unassembled WGS sequence"/>
</dbReference>
<dbReference type="Gene3D" id="2.30.29.30">
    <property type="entry name" value="Pleckstrin-homology domain (PH domain)/Phosphotyrosine-binding domain (PTB)"/>
    <property type="match status" value="1"/>
</dbReference>
<feature type="region of interest" description="Disordered" evidence="2">
    <location>
        <begin position="1"/>
        <end position="39"/>
    </location>
</feature>
<dbReference type="Pfam" id="PF02893">
    <property type="entry name" value="GRAM"/>
    <property type="match status" value="1"/>
</dbReference>
<evidence type="ECO:0000259" key="3">
    <source>
        <dbReference type="SMART" id="SM00568"/>
    </source>
</evidence>
<proteinExistence type="inferred from homology"/>
<dbReference type="EMBL" id="SSTD01017768">
    <property type="protein sequence ID" value="TYJ99072.1"/>
    <property type="molecule type" value="Genomic_DNA"/>
</dbReference>
<comment type="caution">
    <text evidence="4">The sequence shown here is derived from an EMBL/GenBank/DDBJ whole genome shotgun (WGS) entry which is preliminary data.</text>
</comment>
<evidence type="ECO:0000313" key="4">
    <source>
        <dbReference type="EMBL" id="TYJ99072.1"/>
    </source>
</evidence>
<feature type="region of interest" description="Disordered" evidence="2">
    <location>
        <begin position="65"/>
        <end position="108"/>
    </location>
</feature>
<feature type="compositionally biased region" description="Basic and acidic residues" evidence="2">
    <location>
        <begin position="18"/>
        <end position="39"/>
    </location>
</feature>